<evidence type="ECO:0000256" key="1">
    <source>
        <dbReference type="SAM" id="Phobius"/>
    </source>
</evidence>
<protein>
    <submittedName>
        <fullName evidence="2">VWA domain-containing protein</fullName>
    </submittedName>
</protein>
<evidence type="ECO:0000313" key="2">
    <source>
        <dbReference type="EMBL" id="NKE59860.1"/>
    </source>
</evidence>
<keyword evidence="1" id="KW-0812">Transmembrane</keyword>
<keyword evidence="3" id="KW-1185">Reference proteome</keyword>
<gene>
    <name evidence="2" type="ORF">FXN61_24865</name>
</gene>
<keyword evidence="1" id="KW-0472">Membrane</keyword>
<dbReference type="RefSeq" id="WP_167976521.1">
    <property type="nucleotide sequence ID" value="NZ_VSRL01000098.1"/>
</dbReference>
<dbReference type="InterPro" id="IPR036465">
    <property type="entry name" value="vWFA_dom_sf"/>
</dbReference>
<organism evidence="2 3">
    <name type="scientific">Lentzea indica</name>
    <dbReference type="NCBI Taxonomy" id="2604800"/>
    <lineage>
        <taxon>Bacteria</taxon>
        <taxon>Bacillati</taxon>
        <taxon>Actinomycetota</taxon>
        <taxon>Actinomycetes</taxon>
        <taxon>Pseudonocardiales</taxon>
        <taxon>Pseudonocardiaceae</taxon>
        <taxon>Lentzea</taxon>
    </lineage>
</organism>
<reference evidence="2 3" key="1">
    <citation type="submission" date="2019-08" db="EMBL/GenBank/DDBJ databases">
        <title>Lentzea from Indian Himalayas.</title>
        <authorList>
            <person name="Mandal S."/>
            <person name="Mallick Gupta A."/>
            <person name="Maiti P.K."/>
            <person name="Sarkar J."/>
            <person name="Mandal S."/>
        </authorList>
    </citation>
    <scope>NUCLEOTIDE SEQUENCE [LARGE SCALE GENOMIC DNA]</scope>
    <source>
        <strain evidence="2 3">PSKA42</strain>
    </source>
</reference>
<proteinExistence type="predicted"/>
<comment type="caution">
    <text evidence="2">The sequence shown here is derived from an EMBL/GenBank/DDBJ whole genome shotgun (WGS) entry which is preliminary data.</text>
</comment>
<name>A0ABX1FLM2_9PSEU</name>
<dbReference type="EMBL" id="VSRL01000098">
    <property type="protein sequence ID" value="NKE59860.1"/>
    <property type="molecule type" value="Genomic_DNA"/>
</dbReference>
<dbReference type="Proteomes" id="UP001515943">
    <property type="component" value="Unassembled WGS sequence"/>
</dbReference>
<evidence type="ECO:0000313" key="3">
    <source>
        <dbReference type="Proteomes" id="UP001515943"/>
    </source>
</evidence>
<dbReference type="Gene3D" id="3.40.50.410">
    <property type="entry name" value="von Willebrand factor, type A domain"/>
    <property type="match status" value="1"/>
</dbReference>
<feature type="transmembrane region" description="Helical" evidence="1">
    <location>
        <begin position="71"/>
        <end position="93"/>
    </location>
</feature>
<keyword evidence="1" id="KW-1133">Transmembrane helix</keyword>
<sequence length="418" mass="44973">MDEIRLSVNAANELSPTASDAIQKAHGELEEPAENPTKYAVHLGNAKGVIVGDNARQWNTFWELPKSVRRLLIVLLVAVLVVGSGFVVVRWVVPLFAPIYKTTFLIDAAEGDLASVVGALSTVVGNSGEHDSQSLRSFGGDCGSDDNTTQLVGFGTGNRQEIADAARSVRQGTKATLQRGIVEAVSDFTAPLSLEARQVNRIIVVTRHGKDACDPDDEFVQTQIRDRVAAAGLTIEFRFIGYQVDDNDDDRLTKLAAQLKTQEPTFTKSPEALKRALAWFTTIEPVLRSSQSVVNVLNPTVDKLNSATEALKNGRFDLADTAMAEARDAVVDIEIKDLDGRTSSADAVRLRDMAVRLRTLQAAVIEAADALLGSARSGRNLTEPLAVYTKAADAYNAEARNMTDALTSLRAQGPGGTQ</sequence>
<accession>A0ABX1FLM2</accession>